<dbReference type="AlphaFoldDB" id="X6LMQ4"/>
<gene>
    <name evidence="2" type="ORF">RFI_34182</name>
</gene>
<name>X6LMQ4_RETFI</name>
<sequence length="115" mass="13594">IEPFRKRLQQKTSKYCGMKSHKSEDCSHKKKPNNQKCIMCRGKHASDSVLCPVIRKVREKIGIHFSREKVVILKKEKKQETQVHKQNEKKAIPINSQNVWKKKAEQRQKEADERT</sequence>
<reference evidence="2 3" key="1">
    <citation type="journal article" date="2013" name="Curr. Biol.">
        <title>The Genome of the Foraminiferan Reticulomyxa filosa.</title>
        <authorList>
            <person name="Glockner G."/>
            <person name="Hulsmann N."/>
            <person name="Schleicher M."/>
            <person name="Noegel A.A."/>
            <person name="Eichinger L."/>
            <person name="Gallinger C."/>
            <person name="Pawlowski J."/>
            <person name="Sierra R."/>
            <person name="Euteneuer U."/>
            <person name="Pillet L."/>
            <person name="Moustafa A."/>
            <person name="Platzer M."/>
            <person name="Groth M."/>
            <person name="Szafranski K."/>
            <person name="Schliwa M."/>
        </authorList>
    </citation>
    <scope>NUCLEOTIDE SEQUENCE [LARGE SCALE GENOMIC DNA]</scope>
</reference>
<evidence type="ECO:0000313" key="3">
    <source>
        <dbReference type="Proteomes" id="UP000023152"/>
    </source>
</evidence>
<protein>
    <submittedName>
        <fullName evidence="2">Uncharacterized protein</fullName>
    </submittedName>
</protein>
<feature type="non-terminal residue" evidence="2">
    <location>
        <position position="1"/>
    </location>
</feature>
<dbReference type="OrthoDB" id="10022108at2759"/>
<evidence type="ECO:0000256" key="1">
    <source>
        <dbReference type="SAM" id="MobiDB-lite"/>
    </source>
</evidence>
<comment type="caution">
    <text evidence="2">The sequence shown here is derived from an EMBL/GenBank/DDBJ whole genome shotgun (WGS) entry which is preliminary data.</text>
</comment>
<feature type="region of interest" description="Disordered" evidence="1">
    <location>
        <begin position="77"/>
        <end position="115"/>
    </location>
</feature>
<organism evidence="2 3">
    <name type="scientific">Reticulomyxa filosa</name>
    <dbReference type="NCBI Taxonomy" id="46433"/>
    <lineage>
        <taxon>Eukaryota</taxon>
        <taxon>Sar</taxon>
        <taxon>Rhizaria</taxon>
        <taxon>Retaria</taxon>
        <taxon>Foraminifera</taxon>
        <taxon>Monothalamids</taxon>
        <taxon>Reticulomyxidae</taxon>
        <taxon>Reticulomyxa</taxon>
    </lineage>
</organism>
<evidence type="ECO:0000313" key="2">
    <source>
        <dbReference type="EMBL" id="ETO03228.1"/>
    </source>
</evidence>
<feature type="compositionally biased region" description="Basic and acidic residues" evidence="1">
    <location>
        <begin position="102"/>
        <end position="115"/>
    </location>
</feature>
<feature type="compositionally biased region" description="Basic and acidic residues" evidence="1">
    <location>
        <begin position="77"/>
        <end position="91"/>
    </location>
</feature>
<dbReference type="EMBL" id="ASPP01033868">
    <property type="protein sequence ID" value="ETO03228.1"/>
    <property type="molecule type" value="Genomic_DNA"/>
</dbReference>
<keyword evidence="3" id="KW-1185">Reference proteome</keyword>
<dbReference type="Proteomes" id="UP000023152">
    <property type="component" value="Unassembled WGS sequence"/>
</dbReference>
<accession>X6LMQ4</accession>
<feature type="region of interest" description="Disordered" evidence="1">
    <location>
        <begin position="1"/>
        <end position="33"/>
    </location>
</feature>
<proteinExistence type="predicted"/>